<comment type="function">
    <text evidence="9">May play a role in regeneration of skeletal muscle.</text>
</comment>
<evidence type="ECO:0000256" key="14">
    <source>
        <dbReference type="PROSITE-ProRule" id="PRU00302"/>
    </source>
</evidence>
<keyword evidence="8" id="KW-0325">Glycoprotein</keyword>
<evidence type="ECO:0000256" key="5">
    <source>
        <dbReference type="ARBA" id="ARBA00022729"/>
    </source>
</evidence>
<comment type="subcellular location">
    <subcellularLocation>
        <location evidence="1">Secreted</location>
    </subcellularLocation>
</comment>
<feature type="signal peptide" evidence="16">
    <location>
        <begin position="1"/>
        <end position="22"/>
    </location>
</feature>
<keyword evidence="6" id="KW-0677">Repeat</keyword>
<dbReference type="SMART" id="SM00020">
    <property type="entry name" value="Tryp_SPc"/>
    <property type="match status" value="1"/>
</dbReference>
<dbReference type="InterPro" id="IPR035914">
    <property type="entry name" value="Sperma_CUB_dom_sf"/>
</dbReference>
<feature type="chain" id="PRO_5042605703" description="Inactive serine protease PAMR1" evidence="16">
    <location>
        <begin position="23"/>
        <end position="835"/>
    </location>
</feature>
<dbReference type="PROSITE" id="PS50923">
    <property type="entry name" value="SUSHI"/>
    <property type="match status" value="3"/>
</dbReference>
<feature type="domain" description="Sushi" evidence="20">
    <location>
        <begin position="334"/>
        <end position="406"/>
    </location>
</feature>
<dbReference type="InterPro" id="IPR043504">
    <property type="entry name" value="Peptidase_S1_PA_chymotrypsin"/>
</dbReference>
<evidence type="ECO:0000256" key="15">
    <source>
        <dbReference type="SAM" id="MobiDB-lite"/>
    </source>
</evidence>
<dbReference type="FunFam" id="2.10.25.10:FF:000063">
    <property type="entry name" value="Slit guidance ligand 2"/>
    <property type="match status" value="1"/>
</dbReference>
<dbReference type="InterPro" id="IPR001254">
    <property type="entry name" value="Trypsin_dom"/>
</dbReference>
<dbReference type="GO" id="GO:0005576">
    <property type="term" value="C:extracellular region"/>
    <property type="evidence" value="ECO:0007669"/>
    <property type="project" value="UniProtKB-SubCell"/>
</dbReference>
<dbReference type="Gene3D" id="2.10.25.10">
    <property type="entry name" value="Laminin"/>
    <property type="match status" value="1"/>
</dbReference>
<dbReference type="Gene3D" id="2.10.70.10">
    <property type="entry name" value="Complement Module, domain 1"/>
    <property type="match status" value="3"/>
</dbReference>
<organism evidence="21 22">
    <name type="scientific">Petromyzon marinus</name>
    <name type="common">Sea lamprey</name>
    <dbReference type="NCBI Taxonomy" id="7757"/>
    <lineage>
        <taxon>Eukaryota</taxon>
        <taxon>Metazoa</taxon>
        <taxon>Chordata</taxon>
        <taxon>Craniata</taxon>
        <taxon>Vertebrata</taxon>
        <taxon>Cyclostomata</taxon>
        <taxon>Hyperoartia</taxon>
        <taxon>Petromyzontiformes</taxon>
        <taxon>Petromyzontidae</taxon>
        <taxon>Petromyzon</taxon>
    </lineage>
</organism>
<dbReference type="PROSITE" id="PS01186">
    <property type="entry name" value="EGF_2"/>
    <property type="match status" value="1"/>
</dbReference>
<evidence type="ECO:0000256" key="11">
    <source>
        <dbReference type="ARBA" id="ARBA00041872"/>
    </source>
</evidence>
<evidence type="ECO:0000259" key="18">
    <source>
        <dbReference type="PROSITE" id="PS50026"/>
    </source>
</evidence>
<evidence type="ECO:0000259" key="19">
    <source>
        <dbReference type="PROSITE" id="PS50240"/>
    </source>
</evidence>
<gene>
    <name evidence="22" type="primary">PAMR1</name>
</gene>
<feature type="domain" description="Sushi" evidence="20">
    <location>
        <begin position="452"/>
        <end position="517"/>
    </location>
</feature>
<keyword evidence="2" id="KW-0964">Secreted</keyword>
<dbReference type="Pfam" id="PF00084">
    <property type="entry name" value="Sushi"/>
    <property type="match status" value="3"/>
</dbReference>
<dbReference type="SUPFAM" id="SSF49854">
    <property type="entry name" value="Spermadhesin, CUB domain"/>
    <property type="match status" value="1"/>
</dbReference>
<protein>
    <recommendedName>
        <fullName evidence="10">Inactive serine protease PAMR1</fullName>
    </recommendedName>
    <alternativeName>
        <fullName evidence="12">Peptidase domain-containing protein associated with muscle regeneration 1</fullName>
    </alternativeName>
    <alternativeName>
        <fullName evidence="11">Regeneration-associated muscle protease homolog</fullName>
    </alternativeName>
</protein>
<dbReference type="PROSITE" id="PS50026">
    <property type="entry name" value="EGF_3"/>
    <property type="match status" value="1"/>
</dbReference>
<keyword evidence="22" id="KW-0378">Hydrolase</keyword>
<dbReference type="SMART" id="SM00042">
    <property type="entry name" value="CUB"/>
    <property type="match status" value="1"/>
</dbReference>
<evidence type="ECO:0000256" key="9">
    <source>
        <dbReference type="ARBA" id="ARBA00037622"/>
    </source>
</evidence>
<reference evidence="22" key="1">
    <citation type="submission" date="2025-08" db="UniProtKB">
        <authorList>
            <consortium name="RefSeq"/>
        </authorList>
    </citation>
    <scope>IDENTIFICATION</scope>
    <source>
        <tissue evidence="22">Sperm</tissue>
    </source>
</reference>
<dbReference type="KEGG" id="pmrn:116945521"/>
<dbReference type="AlphaFoldDB" id="A0AAJ7TF72"/>
<dbReference type="PROSITE" id="PS01180">
    <property type="entry name" value="CUB"/>
    <property type="match status" value="1"/>
</dbReference>
<proteinExistence type="predicted"/>
<comment type="caution">
    <text evidence="13">Lacks conserved residue(s) required for the propagation of feature annotation.</text>
</comment>
<feature type="domain" description="CUB" evidence="17">
    <location>
        <begin position="124"/>
        <end position="232"/>
    </location>
</feature>
<feature type="domain" description="Peptidase S1" evidence="19">
    <location>
        <begin position="518"/>
        <end position="835"/>
    </location>
</feature>
<dbReference type="Gene3D" id="2.60.120.290">
    <property type="entry name" value="Spermadhesin, CUB domain"/>
    <property type="match status" value="1"/>
</dbReference>
<dbReference type="SUPFAM" id="SSF57535">
    <property type="entry name" value="Complement control module/SCR domain"/>
    <property type="match status" value="3"/>
</dbReference>
<evidence type="ECO:0000259" key="17">
    <source>
        <dbReference type="PROSITE" id="PS01180"/>
    </source>
</evidence>
<name>A0AAJ7TF72_PETMA</name>
<evidence type="ECO:0000259" key="20">
    <source>
        <dbReference type="PROSITE" id="PS50923"/>
    </source>
</evidence>
<keyword evidence="21" id="KW-1185">Reference proteome</keyword>
<dbReference type="GO" id="GO:0006508">
    <property type="term" value="P:proteolysis"/>
    <property type="evidence" value="ECO:0007669"/>
    <property type="project" value="UniProtKB-KW"/>
</dbReference>
<sequence>MRRRPCAWVWCLLALLLALRLSLEVTLNTCPGAEWSILCHGCCEEGRIECVCPGTGDPTGYSVPCCRNDEDVCDPCIIHPGCSIYENCRTCLNGSWGTFDTFYVKGDYCGVCGDGWSGGNCMQCGGVINGTKGTISLQGYPTNAHCEWVINVRPGHVVELRFAMLSLEHDYACQYDVLEVRDGDNVDSPVIGRFCGNNRPAPTRSLGSSLHLLFQADGFKSFDGFSIVFSEVAKSQACLSSPCQNDGTCVLDNSTLFKCFCLAGYTGSFCERVVMCGRPKLPRNLKIEGEDFGLGDRVFFSCDGGFVLQGNISAVCQLDGTWDIPTPSCVEEERLCPEPRLPRNGQIDRNASAPAEERGTGGAGGYRAGSTLQVACRPPYVRQGRGGWLTCGANGAWTGRPAACVKACRLPHVPPPMTFVLMKPRPTKQRTTPVQRVLFPKKGAKKVVLEPEAAAAPAAAAAASAGANESALAPGFYPVHARLEFRCPAAWYQQTGSARRTCLRTGRWSGQAARCVPVCGRADGWNISGTPWPWKAAVYRQVRTPTGGGRNTNSSGGGGNNNGGSGGRGGGVGAGTGARADGAWLLVCAAALVSERSLVSTAHCVTHFGTSTPLKRTEVRVVLGGGHGGDGKAEQIAKVSNILVHRAYDPVLLDGDLAVIRLSGSADLSDRVQPVCLPPDRSSTATTPAASPSSSSSSSSSSSGAAFVSGWRLSSNGSGPATDAGRPLSAQISIMGTAQCERELEARGAAVPVTARMFCAPALPVGSGEASWCPAETGGIAATATRGAGGRPGGPWHLLGLVSWGHSGGCQGRAGLPTGYTNVSAFTDWLRKVIK</sequence>
<dbReference type="SMART" id="SM00032">
    <property type="entry name" value="CCP"/>
    <property type="match status" value="3"/>
</dbReference>
<evidence type="ECO:0000256" key="1">
    <source>
        <dbReference type="ARBA" id="ARBA00004613"/>
    </source>
</evidence>
<evidence type="ECO:0000256" key="8">
    <source>
        <dbReference type="ARBA" id="ARBA00023180"/>
    </source>
</evidence>
<dbReference type="Pfam" id="PF00008">
    <property type="entry name" value="EGF"/>
    <property type="match status" value="1"/>
</dbReference>
<dbReference type="PANTHER" id="PTHR24254">
    <property type="entry name" value="PROTHROMBIN"/>
    <property type="match status" value="1"/>
</dbReference>
<keyword evidence="3 13" id="KW-0245">EGF-like domain</keyword>
<dbReference type="GO" id="GO:0004252">
    <property type="term" value="F:serine-type endopeptidase activity"/>
    <property type="evidence" value="ECO:0007669"/>
    <property type="project" value="InterPro"/>
</dbReference>
<keyword evidence="14" id="KW-0768">Sushi</keyword>
<dbReference type="Proteomes" id="UP001318040">
    <property type="component" value="Chromosome 24"/>
</dbReference>
<evidence type="ECO:0000256" key="2">
    <source>
        <dbReference type="ARBA" id="ARBA00022525"/>
    </source>
</evidence>
<evidence type="ECO:0000256" key="12">
    <source>
        <dbReference type="ARBA" id="ARBA00042985"/>
    </source>
</evidence>
<evidence type="ECO:0000313" key="21">
    <source>
        <dbReference type="Proteomes" id="UP001318040"/>
    </source>
</evidence>
<evidence type="ECO:0000256" key="10">
    <source>
        <dbReference type="ARBA" id="ARBA00040464"/>
    </source>
</evidence>
<evidence type="ECO:0000256" key="13">
    <source>
        <dbReference type="PROSITE-ProRule" id="PRU00076"/>
    </source>
</evidence>
<dbReference type="Pfam" id="PF00431">
    <property type="entry name" value="CUB"/>
    <property type="match status" value="1"/>
</dbReference>
<evidence type="ECO:0000313" key="22">
    <source>
        <dbReference type="RefSeq" id="XP_032815761.1"/>
    </source>
</evidence>
<dbReference type="CDD" id="cd00033">
    <property type="entry name" value="CCP"/>
    <property type="match status" value="3"/>
</dbReference>
<evidence type="ECO:0000256" key="7">
    <source>
        <dbReference type="ARBA" id="ARBA00023157"/>
    </source>
</evidence>
<dbReference type="InterPro" id="IPR000436">
    <property type="entry name" value="Sushi_SCR_CCP_dom"/>
</dbReference>
<dbReference type="PROSITE" id="PS00022">
    <property type="entry name" value="EGF_1"/>
    <property type="match status" value="1"/>
</dbReference>
<dbReference type="PROSITE" id="PS50240">
    <property type="entry name" value="TRYPSIN_DOM"/>
    <property type="match status" value="1"/>
</dbReference>
<feature type="compositionally biased region" description="Low complexity" evidence="15">
    <location>
        <begin position="682"/>
        <end position="702"/>
    </location>
</feature>
<keyword evidence="4" id="KW-0721">Serine protease homolog</keyword>
<evidence type="ECO:0000256" key="3">
    <source>
        <dbReference type="ARBA" id="ARBA00022536"/>
    </source>
</evidence>
<dbReference type="Pfam" id="PF00089">
    <property type="entry name" value="Trypsin"/>
    <property type="match status" value="1"/>
</dbReference>
<dbReference type="PANTHER" id="PTHR24254:SF9">
    <property type="entry name" value="INACTIVE SERINE PROTEASE PAMR1"/>
    <property type="match status" value="1"/>
</dbReference>
<dbReference type="CTD" id="25891"/>
<accession>A0AAJ7TF72</accession>
<feature type="region of interest" description="Disordered" evidence="15">
    <location>
        <begin position="673"/>
        <end position="702"/>
    </location>
</feature>
<dbReference type="InterPro" id="IPR051659">
    <property type="entry name" value="Serine_Protease_S1-Domain"/>
</dbReference>
<dbReference type="RefSeq" id="XP_032815761.1">
    <property type="nucleotide sequence ID" value="XM_032959870.1"/>
</dbReference>
<dbReference type="InterPro" id="IPR000859">
    <property type="entry name" value="CUB_dom"/>
</dbReference>
<feature type="disulfide bond" evidence="14">
    <location>
        <begin position="302"/>
        <end position="329"/>
    </location>
</feature>
<dbReference type="Gene3D" id="2.40.10.10">
    <property type="entry name" value="Trypsin-like serine proteases"/>
    <property type="match status" value="1"/>
</dbReference>
<evidence type="ECO:0000256" key="16">
    <source>
        <dbReference type="SAM" id="SignalP"/>
    </source>
</evidence>
<keyword evidence="22" id="KW-0645">Protease</keyword>
<dbReference type="CDD" id="cd00041">
    <property type="entry name" value="CUB"/>
    <property type="match status" value="1"/>
</dbReference>
<keyword evidence="5 16" id="KW-0732">Signal</keyword>
<keyword evidence="7 13" id="KW-1015">Disulfide bond</keyword>
<feature type="compositionally biased region" description="Gly residues" evidence="15">
    <location>
        <begin position="546"/>
        <end position="570"/>
    </location>
</feature>
<dbReference type="InterPro" id="IPR000742">
    <property type="entry name" value="EGF"/>
</dbReference>
<dbReference type="CDD" id="cd00054">
    <property type="entry name" value="EGF_CA"/>
    <property type="match status" value="1"/>
</dbReference>
<dbReference type="InterPro" id="IPR035976">
    <property type="entry name" value="Sushi/SCR/CCP_sf"/>
</dbReference>
<dbReference type="FunFam" id="2.60.120.290:FF:000005">
    <property type="entry name" value="Procollagen C-endopeptidase enhancer 1"/>
    <property type="match status" value="1"/>
</dbReference>
<evidence type="ECO:0000256" key="6">
    <source>
        <dbReference type="ARBA" id="ARBA00022737"/>
    </source>
</evidence>
<feature type="domain" description="Sushi" evidence="20">
    <location>
        <begin position="274"/>
        <end position="331"/>
    </location>
</feature>
<feature type="disulfide bond" evidence="13">
    <location>
        <begin position="261"/>
        <end position="270"/>
    </location>
</feature>
<dbReference type="InterPro" id="IPR009003">
    <property type="entry name" value="Peptidase_S1_PA"/>
</dbReference>
<dbReference type="SUPFAM" id="SSF50494">
    <property type="entry name" value="Trypsin-like serine proteases"/>
    <property type="match status" value="1"/>
</dbReference>
<dbReference type="SMART" id="SM00181">
    <property type="entry name" value="EGF"/>
    <property type="match status" value="2"/>
</dbReference>
<feature type="region of interest" description="Disordered" evidence="15">
    <location>
        <begin position="544"/>
        <end position="570"/>
    </location>
</feature>
<feature type="region of interest" description="Disordered" evidence="15">
    <location>
        <begin position="341"/>
        <end position="364"/>
    </location>
</feature>
<dbReference type="SUPFAM" id="SSF57196">
    <property type="entry name" value="EGF/Laminin"/>
    <property type="match status" value="1"/>
</dbReference>
<evidence type="ECO:0000256" key="4">
    <source>
        <dbReference type="ARBA" id="ARBA00022542"/>
    </source>
</evidence>
<feature type="domain" description="EGF-like" evidence="18">
    <location>
        <begin position="234"/>
        <end position="271"/>
    </location>
</feature>